<organism evidence="3 5">
    <name type="scientific">Leptospira perolatii</name>
    <dbReference type="NCBI Taxonomy" id="2023191"/>
    <lineage>
        <taxon>Bacteria</taxon>
        <taxon>Pseudomonadati</taxon>
        <taxon>Spirochaetota</taxon>
        <taxon>Spirochaetia</taxon>
        <taxon>Leptospirales</taxon>
        <taxon>Leptospiraceae</taxon>
        <taxon>Leptospira</taxon>
    </lineage>
</organism>
<dbReference type="GO" id="GO:0008218">
    <property type="term" value="P:bioluminescence"/>
    <property type="evidence" value="ECO:0007669"/>
    <property type="project" value="InterPro"/>
</dbReference>
<dbReference type="Pfam" id="PF05893">
    <property type="entry name" value="LuxC"/>
    <property type="match status" value="1"/>
</dbReference>
<accession>A0A2M9ZQG0</accession>
<evidence type="ECO:0000256" key="1">
    <source>
        <dbReference type="ARBA" id="ARBA00022857"/>
    </source>
</evidence>
<dbReference type="EMBL" id="NPDY01000003">
    <property type="protein sequence ID" value="PJZ70470.1"/>
    <property type="molecule type" value="Genomic_DNA"/>
</dbReference>
<evidence type="ECO:0000313" key="3">
    <source>
        <dbReference type="EMBL" id="PJZ74306.1"/>
    </source>
</evidence>
<gene>
    <name evidence="2" type="ORF">CH360_05620</name>
    <name evidence="3" type="ORF">CH373_05200</name>
</gene>
<dbReference type="InterPro" id="IPR008670">
    <property type="entry name" value="CoA_reduct_LuxC"/>
</dbReference>
<evidence type="ECO:0000313" key="2">
    <source>
        <dbReference type="EMBL" id="PJZ70470.1"/>
    </source>
</evidence>
<dbReference type="AlphaFoldDB" id="A0A2M9ZQG0"/>
<evidence type="ECO:0008006" key="6">
    <source>
        <dbReference type="Google" id="ProtNLM"/>
    </source>
</evidence>
<evidence type="ECO:0000313" key="4">
    <source>
        <dbReference type="Proteomes" id="UP000231962"/>
    </source>
</evidence>
<protein>
    <recommendedName>
        <fullName evidence="6">Long-chain-fatty-acyl-CoA reductase</fullName>
    </recommendedName>
</protein>
<name>A0A2M9ZQG0_9LEPT</name>
<comment type="caution">
    <text evidence="3">The sequence shown here is derived from an EMBL/GenBank/DDBJ whole genome shotgun (WGS) entry which is preliminary data.</text>
</comment>
<reference evidence="4 5" key="1">
    <citation type="submission" date="2017-07" db="EMBL/GenBank/DDBJ databases">
        <title>Leptospira spp. isolated from tropical soils.</title>
        <authorList>
            <person name="Thibeaux R."/>
            <person name="Iraola G."/>
            <person name="Ferres I."/>
            <person name="Bierque E."/>
            <person name="Girault D."/>
            <person name="Soupe-Gilbert M.-E."/>
            <person name="Picardeau M."/>
            <person name="Goarant C."/>
        </authorList>
    </citation>
    <scope>NUCLEOTIDE SEQUENCE [LARGE SCALE GENOMIC DNA]</scope>
    <source>
        <strain evidence="3 5">FH1-B-B1</strain>
        <strain evidence="2 4">FH1-B-C1</strain>
    </source>
</reference>
<keyword evidence="4" id="KW-1185">Reference proteome</keyword>
<proteinExistence type="predicted"/>
<dbReference type="Proteomes" id="UP000231990">
    <property type="component" value="Unassembled WGS sequence"/>
</dbReference>
<dbReference type="EMBL" id="NPDZ01000002">
    <property type="protein sequence ID" value="PJZ74306.1"/>
    <property type="molecule type" value="Genomic_DNA"/>
</dbReference>
<dbReference type="Proteomes" id="UP000231962">
    <property type="component" value="Unassembled WGS sequence"/>
</dbReference>
<dbReference type="OrthoDB" id="580775at2"/>
<evidence type="ECO:0000313" key="5">
    <source>
        <dbReference type="Proteomes" id="UP000231990"/>
    </source>
</evidence>
<sequence length="555" mass="61673">MNNAISSNSTNKTSEYCKQNQLMELNENIIRIPSLVKGRLLLPNSISKNEIEEAFARKDSFRGVSDFDATYVKVGETHVLKEAIIDRQNMEKTGKYVYSLIGSFDPADLIESDIQSLVDGIYSLSFRDILDYFSALQAWFIENEEFVDTIRRTTLLTSELPDIWHNTSFSLIHSLLDHHQIELNVNSDLSAWSIPGSSFLDDWQDLPEAEPFPETANLFASEYCGDNDSAWSPSTPKLKAMPTRQLHITAGNSPHIPFFSAVRAIMTKSPAVIKSPYGATTPGALLSLAAFFACPDHPITKSLSIVYWPGGDKTVEDRFFAPNSFDRIVVWGAPDSVLSVKSRALFTKVLTFNPRYAVSFVGKDSLEGTTTGELNSIVVKLLGDALIANQKACIASQIIYTDGSDAQVERLAKGLHEALKEFDRNSPNYLKQGMAGDIKRLKRVINGDWKENYKSGKFQSAVVVMEDEFKISQHPMCRLFVIRKLKNPKDILTYLHHGVSTVSISPESLLPELRDSIAARGVSNVVPLGQSGRAYAGMSHDGMMVLSELVDWKNG</sequence>
<dbReference type="GO" id="GO:0003995">
    <property type="term" value="F:acyl-CoA dehydrogenase activity"/>
    <property type="evidence" value="ECO:0007669"/>
    <property type="project" value="InterPro"/>
</dbReference>
<dbReference type="RefSeq" id="WP_100713039.1">
    <property type="nucleotide sequence ID" value="NZ_NPDY01000003.1"/>
</dbReference>
<keyword evidence="1" id="KW-0521">NADP</keyword>